<keyword evidence="3 6" id="KW-1133">Transmembrane helix</keyword>
<evidence type="ECO:0000256" key="2">
    <source>
        <dbReference type="ARBA" id="ARBA00022692"/>
    </source>
</evidence>
<dbReference type="EMBL" id="JWZX01000581">
    <property type="protein sequence ID" value="KOO41881.1"/>
    <property type="molecule type" value="Genomic_DNA"/>
</dbReference>
<name>A0A0M0KST4_9EUKA</name>
<organism evidence="7 8">
    <name type="scientific">Chrysochromulina tobinii</name>
    <dbReference type="NCBI Taxonomy" id="1460289"/>
    <lineage>
        <taxon>Eukaryota</taxon>
        <taxon>Haptista</taxon>
        <taxon>Haptophyta</taxon>
        <taxon>Prymnesiophyceae</taxon>
        <taxon>Prymnesiales</taxon>
        <taxon>Chrysochromulinaceae</taxon>
        <taxon>Chrysochromulina</taxon>
    </lineage>
</organism>
<feature type="transmembrane region" description="Helical" evidence="6">
    <location>
        <begin position="218"/>
        <end position="241"/>
    </location>
</feature>
<accession>A0A0M0KST4</accession>
<evidence type="ECO:0008006" key="9">
    <source>
        <dbReference type="Google" id="ProtNLM"/>
    </source>
</evidence>
<keyword evidence="4 6" id="KW-0472">Membrane</keyword>
<dbReference type="PANTHER" id="PTHR11132">
    <property type="entry name" value="SOLUTE CARRIER FAMILY 35"/>
    <property type="match status" value="1"/>
</dbReference>
<evidence type="ECO:0000256" key="6">
    <source>
        <dbReference type="SAM" id="Phobius"/>
    </source>
</evidence>
<dbReference type="GO" id="GO:0016020">
    <property type="term" value="C:membrane"/>
    <property type="evidence" value="ECO:0007669"/>
    <property type="project" value="UniProtKB-SubCell"/>
</dbReference>
<evidence type="ECO:0000256" key="5">
    <source>
        <dbReference type="SAM" id="MobiDB-lite"/>
    </source>
</evidence>
<feature type="transmembrane region" description="Helical" evidence="6">
    <location>
        <begin position="99"/>
        <end position="117"/>
    </location>
</feature>
<reference evidence="8" key="1">
    <citation type="journal article" date="2015" name="PLoS Genet.">
        <title>Genome Sequence and Transcriptome Analyses of Chrysochromulina tobin: Metabolic Tools for Enhanced Algal Fitness in the Prominent Order Prymnesiales (Haptophyceae).</title>
        <authorList>
            <person name="Hovde B.T."/>
            <person name="Deodato C.R."/>
            <person name="Hunsperger H.M."/>
            <person name="Ryken S.A."/>
            <person name="Yost W."/>
            <person name="Jha R.K."/>
            <person name="Patterson J."/>
            <person name="Monnat R.J. Jr."/>
            <person name="Barlow S.B."/>
            <person name="Starkenburg S.R."/>
            <person name="Cattolico R.A."/>
        </authorList>
    </citation>
    <scope>NUCLEOTIDE SEQUENCE</scope>
    <source>
        <strain evidence="8">CCMP291</strain>
    </source>
</reference>
<dbReference type="OrthoDB" id="417037at2759"/>
<gene>
    <name evidence="7" type="ORF">Ctob_010129</name>
</gene>
<dbReference type="InterPro" id="IPR050186">
    <property type="entry name" value="TPT_transporter"/>
</dbReference>
<proteinExistence type="predicted"/>
<evidence type="ECO:0000313" key="8">
    <source>
        <dbReference type="Proteomes" id="UP000037460"/>
    </source>
</evidence>
<protein>
    <recommendedName>
        <fullName evidence="9">Sugar phosphate transporter domain-containing protein</fullName>
    </recommendedName>
</protein>
<feature type="transmembrane region" description="Helical" evidence="6">
    <location>
        <begin position="275"/>
        <end position="293"/>
    </location>
</feature>
<feature type="transmembrane region" description="Helical" evidence="6">
    <location>
        <begin position="36"/>
        <end position="59"/>
    </location>
</feature>
<keyword evidence="8" id="KW-1185">Reference proteome</keyword>
<feature type="transmembrane region" description="Helical" evidence="6">
    <location>
        <begin position="189"/>
        <end position="206"/>
    </location>
</feature>
<evidence type="ECO:0000256" key="4">
    <source>
        <dbReference type="ARBA" id="ARBA00023136"/>
    </source>
</evidence>
<evidence type="ECO:0000256" key="3">
    <source>
        <dbReference type="ARBA" id="ARBA00022989"/>
    </source>
</evidence>
<comment type="caution">
    <text evidence="7">The sequence shown here is derived from an EMBL/GenBank/DDBJ whole genome shotgun (WGS) entry which is preliminary data.</text>
</comment>
<keyword evidence="2 6" id="KW-0812">Transmembrane</keyword>
<comment type="subcellular location">
    <subcellularLocation>
        <location evidence="1">Membrane</location>
        <topology evidence="1">Multi-pass membrane protein</topology>
    </subcellularLocation>
</comment>
<dbReference type="Proteomes" id="UP000037460">
    <property type="component" value="Unassembled WGS sequence"/>
</dbReference>
<feature type="transmembrane region" description="Helical" evidence="6">
    <location>
        <begin position="123"/>
        <end position="143"/>
    </location>
</feature>
<feature type="transmembrane region" description="Helical" evidence="6">
    <location>
        <begin position="6"/>
        <end position="24"/>
    </location>
</feature>
<feature type="compositionally biased region" description="Basic and acidic residues" evidence="5">
    <location>
        <begin position="319"/>
        <end position="342"/>
    </location>
</feature>
<feature type="region of interest" description="Disordered" evidence="5">
    <location>
        <begin position="313"/>
        <end position="342"/>
    </location>
</feature>
<feature type="transmembrane region" description="Helical" evidence="6">
    <location>
        <begin position="155"/>
        <end position="174"/>
    </location>
</feature>
<sequence length="342" mass="37517">MVIDPATTFAIVGYASCSSFMLVINKVAVHFLPAPGFVLFAQCMSSWIAVKLAGLLGLIDVDELEWPKAKAFFPVAAAFLACIFANIKTLQFANVETFVVFRASTPLVIGIAEWWFMGRELPNARSAAAMLTLCAGAVFYVLTDASFKVDPDVSLGYAWVVVWYVIFSFDQLYIKHAVDTVKMRSNWGRVYYTNLWASILLFWLTLATEPQTLTAMQWTFKPVAALSLSCAAGVAMSYFAFLCRAAVSATSFTVIGNVCKVVTILINVSIWDKHASIEGLGALFLCLVAAAAYEQAPFRRKEAASEKERILQSEVEMGLGKDDVGESDTERAASSPERARPR</sequence>
<feature type="transmembrane region" description="Helical" evidence="6">
    <location>
        <begin position="247"/>
        <end position="268"/>
    </location>
</feature>
<feature type="transmembrane region" description="Helical" evidence="6">
    <location>
        <begin position="71"/>
        <end position="87"/>
    </location>
</feature>
<dbReference type="AlphaFoldDB" id="A0A0M0KST4"/>
<evidence type="ECO:0000256" key="1">
    <source>
        <dbReference type="ARBA" id="ARBA00004141"/>
    </source>
</evidence>
<evidence type="ECO:0000313" key="7">
    <source>
        <dbReference type="EMBL" id="KOO41881.1"/>
    </source>
</evidence>